<dbReference type="PANTHER" id="PTHR24148">
    <property type="entry name" value="ANKYRIN REPEAT DOMAIN-CONTAINING PROTEIN 39 HOMOLOG-RELATED"/>
    <property type="match status" value="1"/>
</dbReference>
<dbReference type="GeneID" id="54561125"/>
<dbReference type="InterPro" id="IPR052895">
    <property type="entry name" value="HetReg/Transcr_Mod"/>
</dbReference>
<evidence type="ECO:0000313" key="2">
    <source>
        <dbReference type="EMBL" id="KAF2163652.1"/>
    </source>
</evidence>
<dbReference type="OrthoDB" id="2157530at2759"/>
<dbReference type="Proteomes" id="UP000799537">
    <property type="component" value="Unassembled WGS sequence"/>
</dbReference>
<dbReference type="Pfam" id="PF06985">
    <property type="entry name" value="HET"/>
    <property type="match status" value="1"/>
</dbReference>
<reference evidence="2" key="1">
    <citation type="journal article" date="2020" name="Stud. Mycol.">
        <title>101 Dothideomycetes genomes: a test case for predicting lifestyles and emergence of pathogens.</title>
        <authorList>
            <person name="Haridas S."/>
            <person name="Albert R."/>
            <person name="Binder M."/>
            <person name="Bloem J."/>
            <person name="Labutti K."/>
            <person name="Salamov A."/>
            <person name="Andreopoulos B."/>
            <person name="Baker S."/>
            <person name="Barry K."/>
            <person name="Bills G."/>
            <person name="Bluhm B."/>
            <person name="Cannon C."/>
            <person name="Castanera R."/>
            <person name="Culley D."/>
            <person name="Daum C."/>
            <person name="Ezra D."/>
            <person name="Gonzalez J."/>
            <person name="Henrissat B."/>
            <person name="Kuo A."/>
            <person name="Liang C."/>
            <person name="Lipzen A."/>
            <person name="Lutzoni F."/>
            <person name="Magnuson J."/>
            <person name="Mondo S."/>
            <person name="Nolan M."/>
            <person name="Ohm R."/>
            <person name="Pangilinan J."/>
            <person name="Park H.-J."/>
            <person name="Ramirez L."/>
            <person name="Alfaro M."/>
            <person name="Sun H."/>
            <person name="Tritt A."/>
            <person name="Yoshinaga Y."/>
            <person name="Zwiers L.-H."/>
            <person name="Turgeon B."/>
            <person name="Goodwin S."/>
            <person name="Spatafora J."/>
            <person name="Crous P."/>
            <person name="Grigoriev I."/>
        </authorList>
    </citation>
    <scope>NUCLEOTIDE SEQUENCE</scope>
    <source>
        <strain evidence="2">ATCC 36951</strain>
    </source>
</reference>
<dbReference type="AlphaFoldDB" id="A0A6A6CCK9"/>
<organism evidence="2 3">
    <name type="scientific">Zasmidium cellare ATCC 36951</name>
    <dbReference type="NCBI Taxonomy" id="1080233"/>
    <lineage>
        <taxon>Eukaryota</taxon>
        <taxon>Fungi</taxon>
        <taxon>Dikarya</taxon>
        <taxon>Ascomycota</taxon>
        <taxon>Pezizomycotina</taxon>
        <taxon>Dothideomycetes</taxon>
        <taxon>Dothideomycetidae</taxon>
        <taxon>Mycosphaerellales</taxon>
        <taxon>Mycosphaerellaceae</taxon>
        <taxon>Zasmidium</taxon>
    </lineage>
</organism>
<dbReference type="RefSeq" id="XP_033664541.1">
    <property type="nucleotide sequence ID" value="XM_033807853.1"/>
</dbReference>
<gene>
    <name evidence="2" type="ORF">M409DRAFT_25840</name>
</gene>
<dbReference type="EMBL" id="ML993607">
    <property type="protein sequence ID" value="KAF2163652.1"/>
    <property type="molecule type" value="Genomic_DNA"/>
</dbReference>
<keyword evidence="3" id="KW-1185">Reference proteome</keyword>
<feature type="domain" description="Heterokaryon incompatibility" evidence="1">
    <location>
        <begin position="89"/>
        <end position="228"/>
    </location>
</feature>
<evidence type="ECO:0000259" key="1">
    <source>
        <dbReference type="Pfam" id="PF06985"/>
    </source>
</evidence>
<name>A0A6A6CCK9_ZASCE</name>
<sequence length="480" mass="54282">MNDQSYDDSQSICSYELSDSESLLDFFSGEPVRSAQEEEAEDALEAPCKLYQPLEEHEIRVIVLDPATKFDDPVHCRFNTTSIRWPIPYSALSYAWGELQEDGSHFTHTICCDGLPLKVTRTLYQALLRIRHSQDTAITALWIDAICINQSDPVERAAQVMIMDKVYGHASHLLIWLGDHIMPFRFLFERDLRDSDQATRDKPFGDVGMYGAEFKDAPWFTRRWVIQEAMCCRNPQSILAGLMQFAVTNLANVLIDPTKTLTSGTVQSSEVRQQRTLFENLVTFDRALCSDDRDRIYALRNISEDGNFVPVDYSHNAKELYTSLARQWTTAGFETQVLIAAVGSTGTGRRHRSQPLPSWVPDWGHEVGRPHKLSIKALDPPSLTKLSRGVTNPGSTYVTKDLWLCLRVPGWVVPLGSRKVPEQPSGSTYQYQESSAGENWSTKIHEGFGLYGRQVSFTGLYTMKTGLYMAGQFVKDKELL</sequence>
<protein>
    <recommendedName>
        <fullName evidence="1">Heterokaryon incompatibility domain-containing protein</fullName>
    </recommendedName>
</protein>
<dbReference type="PANTHER" id="PTHR24148:SF64">
    <property type="entry name" value="HETEROKARYON INCOMPATIBILITY DOMAIN-CONTAINING PROTEIN"/>
    <property type="match status" value="1"/>
</dbReference>
<evidence type="ECO:0000313" key="3">
    <source>
        <dbReference type="Proteomes" id="UP000799537"/>
    </source>
</evidence>
<dbReference type="InterPro" id="IPR010730">
    <property type="entry name" value="HET"/>
</dbReference>
<accession>A0A6A6CCK9</accession>
<proteinExistence type="predicted"/>